<reference evidence="2" key="1">
    <citation type="submission" date="2021-06" db="EMBL/GenBank/DDBJ databases">
        <title>Comparative genomics, transcriptomics and evolutionary studies reveal genomic signatures of adaptation to plant cell wall in hemibiotrophic fungi.</title>
        <authorList>
            <consortium name="DOE Joint Genome Institute"/>
            <person name="Baroncelli R."/>
            <person name="Diaz J.F."/>
            <person name="Benocci T."/>
            <person name="Peng M."/>
            <person name="Battaglia E."/>
            <person name="Haridas S."/>
            <person name="Andreopoulos W."/>
            <person name="Labutti K."/>
            <person name="Pangilinan J."/>
            <person name="Floch G.L."/>
            <person name="Makela M.R."/>
            <person name="Henrissat B."/>
            <person name="Grigoriev I.V."/>
            <person name="Crouch J.A."/>
            <person name="De Vries R.P."/>
            <person name="Sukno S.A."/>
            <person name="Thon M.R."/>
        </authorList>
    </citation>
    <scope>NUCLEOTIDE SEQUENCE</scope>
    <source>
        <strain evidence="2">CBS 125086</strain>
    </source>
</reference>
<dbReference type="GeneID" id="85435057"/>
<evidence type="ECO:0000256" key="1">
    <source>
        <dbReference type="SAM" id="MobiDB-lite"/>
    </source>
</evidence>
<dbReference type="EMBL" id="JAHLJV010000001">
    <property type="protein sequence ID" value="KAK1600266.1"/>
    <property type="molecule type" value="Genomic_DNA"/>
</dbReference>
<gene>
    <name evidence="2" type="ORF">LY79DRAFT_12724</name>
</gene>
<dbReference type="AlphaFoldDB" id="A0AAD8QE09"/>
<sequence>MPSRSSVRYACTESPRSSSSSSSSSNAGNDKSGSLVLGNHTHQGQASDWFYHIIADWDWPDSHKYQKNSVRGPNSTKPKMRRSGRQRMSTLTRPLSSPNDSDVSETNARLEYLLLDQATGNILLRPSSGSHDQTPGKQFNTELVRTAARLSAASPLLRKESSGDVLLSAPPLTIGSKRSRSHFHNLIFENGYFYLATYSFDSPFKWSRLLALTSCIESIIYLRFMSREPPLPGSASVRIGTSAGRETAIIDPDLLTHIWLGRDPTMPHHLRPNGEIFLPVIGCFEVNRGHCQPKHRFFIFFTSTRSSAFSLFGVDASFPSKQKGSSPSSGIEDHYMAGSSNVNVNVNGSRGRLTARLGLFGSSLTNSHLNYPASNLRTD</sequence>
<protein>
    <submittedName>
        <fullName evidence="2">Uncharacterized protein</fullName>
    </submittedName>
</protein>
<feature type="region of interest" description="Disordered" evidence="1">
    <location>
        <begin position="1"/>
        <end position="39"/>
    </location>
</feature>
<dbReference type="RefSeq" id="XP_060420762.1">
    <property type="nucleotide sequence ID" value="XM_060550817.1"/>
</dbReference>
<proteinExistence type="predicted"/>
<dbReference type="Proteomes" id="UP001230504">
    <property type="component" value="Unassembled WGS sequence"/>
</dbReference>
<accession>A0AAD8QE09</accession>
<keyword evidence="3" id="KW-1185">Reference proteome</keyword>
<evidence type="ECO:0000313" key="2">
    <source>
        <dbReference type="EMBL" id="KAK1600266.1"/>
    </source>
</evidence>
<name>A0AAD8QE09_9PEZI</name>
<organism evidence="2 3">
    <name type="scientific">Colletotrichum navitas</name>
    <dbReference type="NCBI Taxonomy" id="681940"/>
    <lineage>
        <taxon>Eukaryota</taxon>
        <taxon>Fungi</taxon>
        <taxon>Dikarya</taxon>
        <taxon>Ascomycota</taxon>
        <taxon>Pezizomycotina</taxon>
        <taxon>Sordariomycetes</taxon>
        <taxon>Hypocreomycetidae</taxon>
        <taxon>Glomerellales</taxon>
        <taxon>Glomerellaceae</taxon>
        <taxon>Colletotrichum</taxon>
        <taxon>Colletotrichum graminicola species complex</taxon>
    </lineage>
</organism>
<feature type="region of interest" description="Disordered" evidence="1">
    <location>
        <begin position="64"/>
        <end position="103"/>
    </location>
</feature>
<feature type="compositionally biased region" description="Polar residues" evidence="1">
    <location>
        <begin position="86"/>
        <end position="103"/>
    </location>
</feature>
<evidence type="ECO:0000313" key="3">
    <source>
        <dbReference type="Proteomes" id="UP001230504"/>
    </source>
</evidence>
<comment type="caution">
    <text evidence="2">The sequence shown here is derived from an EMBL/GenBank/DDBJ whole genome shotgun (WGS) entry which is preliminary data.</text>
</comment>
<feature type="compositionally biased region" description="Polar residues" evidence="1">
    <location>
        <begin position="67"/>
        <end position="77"/>
    </location>
</feature>